<dbReference type="AlphaFoldDB" id="A0A0L0G8H3"/>
<proteinExistence type="predicted"/>
<organism evidence="2 3">
    <name type="scientific">Sphaeroforma arctica JP610</name>
    <dbReference type="NCBI Taxonomy" id="667725"/>
    <lineage>
        <taxon>Eukaryota</taxon>
        <taxon>Ichthyosporea</taxon>
        <taxon>Ichthyophonida</taxon>
        <taxon>Sphaeroforma</taxon>
    </lineage>
</organism>
<feature type="region of interest" description="Disordered" evidence="1">
    <location>
        <begin position="122"/>
        <end position="151"/>
    </location>
</feature>
<evidence type="ECO:0000313" key="3">
    <source>
        <dbReference type="Proteomes" id="UP000054560"/>
    </source>
</evidence>
<gene>
    <name evidence="2" type="ORF">SARC_02523</name>
</gene>
<dbReference type="GeneID" id="25903027"/>
<reference evidence="2 3" key="1">
    <citation type="submission" date="2011-02" db="EMBL/GenBank/DDBJ databases">
        <title>The Genome Sequence of Sphaeroforma arctica JP610.</title>
        <authorList>
            <consortium name="The Broad Institute Genome Sequencing Platform"/>
            <person name="Russ C."/>
            <person name="Cuomo C."/>
            <person name="Young S.K."/>
            <person name="Zeng Q."/>
            <person name="Gargeya S."/>
            <person name="Alvarado L."/>
            <person name="Berlin A."/>
            <person name="Chapman S.B."/>
            <person name="Chen Z."/>
            <person name="Freedman E."/>
            <person name="Gellesch M."/>
            <person name="Goldberg J."/>
            <person name="Griggs A."/>
            <person name="Gujja S."/>
            <person name="Heilman E."/>
            <person name="Heiman D."/>
            <person name="Howarth C."/>
            <person name="Mehta T."/>
            <person name="Neiman D."/>
            <person name="Pearson M."/>
            <person name="Roberts A."/>
            <person name="Saif S."/>
            <person name="Shea T."/>
            <person name="Shenoy N."/>
            <person name="Sisk P."/>
            <person name="Stolte C."/>
            <person name="Sykes S."/>
            <person name="White J."/>
            <person name="Yandava C."/>
            <person name="Burger G."/>
            <person name="Gray M.W."/>
            <person name="Holland P.W.H."/>
            <person name="King N."/>
            <person name="Lang F.B.F."/>
            <person name="Roger A.J."/>
            <person name="Ruiz-Trillo I."/>
            <person name="Haas B."/>
            <person name="Nusbaum C."/>
            <person name="Birren B."/>
        </authorList>
    </citation>
    <scope>NUCLEOTIDE SEQUENCE [LARGE SCALE GENOMIC DNA]</scope>
    <source>
        <strain evidence="2 3">JP610</strain>
    </source>
</reference>
<evidence type="ECO:0000313" key="2">
    <source>
        <dbReference type="EMBL" id="KNC85300.1"/>
    </source>
</evidence>
<dbReference type="Proteomes" id="UP000054560">
    <property type="component" value="Unassembled WGS sequence"/>
</dbReference>
<accession>A0A0L0G8H3</accession>
<protein>
    <submittedName>
        <fullName evidence="2">Uncharacterized protein</fullName>
    </submittedName>
</protein>
<evidence type="ECO:0000256" key="1">
    <source>
        <dbReference type="SAM" id="MobiDB-lite"/>
    </source>
</evidence>
<dbReference type="EMBL" id="KQ241710">
    <property type="protein sequence ID" value="KNC85300.1"/>
    <property type="molecule type" value="Genomic_DNA"/>
</dbReference>
<keyword evidence="3" id="KW-1185">Reference proteome</keyword>
<dbReference type="RefSeq" id="XP_014159202.1">
    <property type="nucleotide sequence ID" value="XM_014303727.1"/>
</dbReference>
<name>A0A0L0G8H3_9EUKA</name>
<sequence length="151" mass="17068">MTGPKPRPFPTVGKQACDQLLKWLIGALRRLTVLRKMVETALAKEPASEDDKKVEIHVELTRLLSEALFSIETLDRLRQSSEWISDHEGHLNALMHVQEATEKITLVQEQLHQLRELSLAGIDTSTPQDSDQAKVDDDFSEPQVVPTVQQH</sequence>